<comment type="caution">
    <text evidence="1">The sequence shown here is derived from an EMBL/GenBank/DDBJ whole genome shotgun (WGS) entry which is preliminary data.</text>
</comment>
<dbReference type="Gramene" id="TVU11245">
    <property type="protein sequence ID" value="TVU11245"/>
    <property type="gene ID" value="EJB05_44818"/>
</dbReference>
<protein>
    <submittedName>
        <fullName evidence="1">Uncharacterized protein</fullName>
    </submittedName>
</protein>
<gene>
    <name evidence="1" type="ORF">EJB05_44818</name>
</gene>
<dbReference type="AlphaFoldDB" id="A0A5J9TIX9"/>
<organism evidence="1 2">
    <name type="scientific">Eragrostis curvula</name>
    <name type="common">weeping love grass</name>
    <dbReference type="NCBI Taxonomy" id="38414"/>
    <lineage>
        <taxon>Eukaryota</taxon>
        <taxon>Viridiplantae</taxon>
        <taxon>Streptophyta</taxon>
        <taxon>Embryophyta</taxon>
        <taxon>Tracheophyta</taxon>
        <taxon>Spermatophyta</taxon>
        <taxon>Magnoliopsida</taxon>
        <taxon>Liliopsida</taxon>
        <taxon>Poales</taxon>
        <taxon>Poaceae</taxon>
        <taxon>PACMAD clade</taxon>
        <taxon>Chloridoideae</taxon>
        <taxon>Eragrostideae</taxon>
        <taxon>Eragrostidinae</taxon>
        <taxon>Eragrostis</taxon>
    </lineage>
</organism>
<name>A0A5J9TIX9_9POAL</name>
<dbReference type="EMBL" id="RWGY01000039">
    <property type="protein sequence ID" value="TVU11245.1"/>
    <property type="molecule type" value="Genomic_DNA"/>
</dbReference>
<dbReference type="Proteomes" id="UP000324897">
    <property type="component" value="Chromosome 3"/>
</dbReference>
<keyword evidence="2" id="KW-1185">Reference proteome</keyword>
<accession>A0A5J9TIX9</accession>
<reference evidence="1 2" key="1">
    <citation type="journal article" date="2019" name="Sci. Rep.">
        <title>A high-quality genome of Eragrostis curvula grass provides insights into Poaceae evolution and supports new strategies to enhance forage quality.</title>
        <authorList>
            <person name="Carballo J."/>
            <person name="Santos B.A.C.M."/>
            <person name="Zappacosta D."/>
            <person name="Garbus I."/>
            <person name="Selva J.P."/>
            <person name="Gallo C.A."/>
            <person name="Diaz A."/>
            <person name="Albertini E."/>
            <person name="Caccamo M."/>
            <person name="Echenique V."/>
        </authorList>
    </citation>
    <scope>NUCLEOTIDE SEQUENCE [LARGE SCALE GENOMIC DNA]</scope>
    <source>
        <strain evidence="2">cv. Victoria</strain>
        <tissue evidence="1">Leaf</tissue>
    </source>
</reference>
<dbReference type="PANTHER" id="PTHR33377:SF62">
    <property type="entry name" value="OS10G0133166 PROTEIN"/>
    <property type="match status" value="1"/>
</dbReference>
<dbReference type="PANTHER" id="PTHR33377">
    <property type="entry name" value="OS10G0134700 PROTEIN-RELATED"/>
    <property type="match status" value="1"/>
</dbReference>
<dbReference type="OrthoDB" id="680616at2759"/>
<sequence length="139" mass="15096">MRQRRARSEEAVVRAASSTAWWSRAAQAERLDDGLSFKMVAGHELVSGGGAHGESPQWPPTYGTDVAAREGGHAGVERLERLLLDVGAKVEEAEGRHITNLSLLAQLKAVTNAMHRGRFALELADSRWSAIGGSARPRW</sequence>
<evidence type="ECO:0000313" key="1">
    <source>
        <dbReference type="EMBL" id="TVU11245.1"/>
    </source>
</evidence>
<evidence type="ECO:0000313" key="2">
    <source>
        <dbReference type="Proteomes" id="UP000324897"/>
    </source>
</evidence>
<proteinExistence type="predicted"/>